<dbReference type="AlphaFoldDB" id="A0A8S4QUL0"/>
<feature type="region of interest" description="Disordered" evidence="1">
    <location>
        <begin position="50"/>
        <end position="109"/>
    </location>
</feature>
<name>A0A8S4QUL0_9NEOP</name>
<protein>
    <submittedName>
        <fullName evidence="2">Jg23849 protein</fullName>
    </submittedName>
</protein>
<evidence type="ECO:0000256" key="1">
    <source>
        <dbReference type="SAM" id="MobiDB-lite"/>
    </source>
</evidence>
<sequence>GRLRELCWEYDQIINEEIRRRTRVTNVAQRVAKLTGGSQSSENQWLLGFQGAGMATPHRNTKNSWSTPPRGGKTTSSKSLGAAGNKRPRTFCNSLQKTQQLTSKHRFKY</sequence>
<feature type="compositionally biased region" description="Polar residues" evidence="1">
    <location>
        <begin position="91"/>
        <end position="102"/>
    </location>
</feature>
<organism evidence="2 3">
    <name type="scientific">Pararge aegeria aegeria</name>
    <dbReference type="NCBI Taxonomy" id="348720"/>
    <lineage>
        <taxon>Eukaryota</taxon>
        <taxon>Metazoa</taxon>
        <taxon>Ecdysozoa</taxon>
        <taxon>Arthropoda</taxon>
        <taxon>Hexapoda</taxon>
        <taxon>Insecta</taxon>
        <taxon>Pterygota</taxon>
        <taxon>Neoptera</taxon>
        <taxon>Endopterygota</taxon>
        <taxon>Lepidoptera</taxon>
        <taxon>Glossata</taxon>
        <taxon>Ditrysia</taxon>
        <taxon>Papilionoidea</taxon>
        <taxon>Nymphalidae</taxon>
        <taxon>Satyrinae</taxon>
        <taxon>Satyrini</taxon>
        <taxon>Parargina</taxon>
        <taxon>Pararge</taxon>
    </lineage>
</organism>
<evidence type="ECO:0000313" key="2">
    <source>
        <dbReference type="EMBL" id="CAH2217914.1"/>
    </source>
</evidence>
<comment type="caution">
    <text evidence="2">The sequence shown here is derived from an EMBL/GenBank/DDBJ whole genome shotgun (WGS) entry which is preliminary data.</text>
</comment>
<keyword evidence="3" id="KW-1185">Reference proteome</keyword>
<accession>A0A8S4QUL0</accession>
<dbReference type="EMBL" id="CAKXAJ010018780">
    <property type="protein sequence ID" value="CAH2217914.1"/>
    <property type="molecule type" value="Genomic_DNA"/>
</dbReference>
<gene>
    <name evidence="2" type="primary">jg23849</name>
    <name evidence="2" type="ORF">PAEG_LOCUS5790</name>
</gene>
<evidence type="ECO:0000313" key="3">
    <source>
        <dbReference type="Proteomes" id="UP000838756"/>
    </source>
</evidence>
<reference evidence="2" key="1">
    <citation type="submission" date="2022-03" db="EMBL/GenBank/DDBJ databases">
        <authorList>
            <person name="Lindestad O."/>
        </authorList>
    </citation>
    <scope>NUCLEOTIDE SEQUENCE</scope>
</reference>
<feature type="non-terminal residue" evidence="2">
    <location>
        <position position="1"/>
    </location>
</feature>
<feature type="compositionally biased region" description="Polar residues" evidence="1">
    <location>
        <begin position="62"/>
        <end position="79"/>
    </location>
</feature>
<proteinExistence type="predicted"/>
<dbReference type="Proteomes" id="UP000838756">
    <property type="component" value="Unassembled WGS sequence"/>
</dbReference>